<organism evidence="2 3">
    <name type="scientific">Apiotrichum porosum</name>
    <dbReference type="NCBI Taxonomy" id="105984"/>
    <lineage>
        <taxon>Eukaryota</taxon>
        <taxon>Fungi</taxon>
        <taxon>Dikarya</taxon>
        <taxon>Basidiomycota</taxon>
        <taxon>Agaricomycotina</taxon>
        <taxon>Tremellomycetes</taxon>
        <taxon>Trichosporonales</taxon>
        <taxon>Trichosporonaceae</taxon>
        <taxon>Apiotrichum</taxon>
    </lineage>
</organism>
<dbReference type="GeneID" id="39589294"/>
<evidence type="ECO:0008006" key="4">
    <source>
        <dbReference type="Google" id="ProtNLM"/>
    </source>
</evidence>
<name>A0A427Y608_9TREE</name>
<evidence type="ECO:0000313" key="2">
    <source>
        <dbReference type="EMBL" id="RSH86494.1"/>
    </source>
</evidence>
<evidence type="ECO:0000256" key="1">
    <source>
        <dbReference type="SAM" id="MobiDB-lite"/>
    </source>
</evidence>
<proteinExistence type="predicted"/>
<feature type="compositionally biased region" description="Acidic residues" evidence="1">
    <location>
        <begin position="273"/>
        <end position="285"/>
    </location>
</feature>
<comment type="caution">
    <text evidence="2">The sequence shown here is derived from an EMBL/GenBank/DDBJ whole genome shotgun (WGS) entry which is preliminary data.</text>
</comment>
<accession>A0A427Y608</accession>
<sequence>MDDSAYPHIVETIVQHASPELLHSFRLVSKRTKSYVDDLLVHVRVAMFAVSDTGDKDRTVQINSSGGWRGVTFLRPDLSYLDDDEAMRKVRADRAKIEPLLARATTVDLFGPLTHNLPTIKHAGSSLVPEWALHSSRPQVVRLLSDSRGGYADIQAQECETVVMFAGAADANDPGCPPLIAIQLSGYTERLVINLPLVEKDGIHSWYSPEGHVTVRPHRGSYIHVREVVIIFHTVGSNEADATTQLLANLSVSDSHPGGAAGGVDQQHHSNSDDEDFEDEDEDGYPTEYGYINWGTPADYPPDVDDYDCGNDLGWLSLTETFEEILTRSHPKVLLVGPPERMRKGDGIVNLADNLAMHLRDAMGFGAPPRVLRRSHAEYKQEVGEARYRLVAHAPAIDSYRWPESSIPAITDNNRYVPYANPLFGRFAMG</sequence>
<evidence type="ECO:0000313" key="3">
    <source>
        <dbReference type="Proteomes" id="UP000279236"/>
    </source>
</evidence>
<dbReference type="AlphaFoldDB" id="A0A427Y608"/>
<dbReference type="EMBL" id="RSCE01000002">
    <property type="protein sequence ID" value="RSH86494.1"/>
    <property type="molecule type" value="Genomic_DNA"/>
</dbReference>
<gene>
    <name evidence="2" type="ORF">EHS24_004751</name>
</gene>
<feature type="region of interest" description="Disordered" evidence="1">
    <location>
        <begin position="254"/>
        <end position="288"/>
    </location>
</feature>
<dbReference type="Proteomes" id="UP000279236">
    <property type="component" value="Unassembled WGS sequence"/>
</dbReference>
<protein>
    <recommendedName>
        <fullName evidence="4">F-box domain-containing protein</fullName>
    </recommendedName>
</protein>
<dbReference type="RefSeq" id="XP_028479279.1">
    <property type="nucleotide sequence ID" value="XM_028620307.1"/>
</dbReference>
<reference evidence="2 3" key="1">
    <citation type="submission" date="2018-11" db="EMBL/GenBank/DDBJ databases">
        <title>Genome sequence of Apiotrichum porosum DSM 27194.</title>
        <authorList>
            <person name="Aliyu H."/>
            <person name="Gorte O."/>
            <person name="Ochsenreither K."/>
        </authorList>
    </citation>
    <scope>NUCLEOTIDE SEQUENCE [LARGE SCALE GENOMIC DNA]</scope>
    <source>
        <strain evidence="2 3">DSM 27194</strain>
    </source>
</reference>
<keyword evidence="3" id="KW-1185">Reference proteome</keyword>